<accession>A0AA49ES49</accession>
<reference evidence="1" key="1">
    <citation type="submission" date="2023-03" db="EMBL/GenBank/DDBJ databases">
        <authorList>
            <person name="Barcik Weissman S.N."/>
            <person name="Chang S."/>
            <person name="Chen D.A."/>
            <person name="Chew B."/>
            <person name="De Jesus J.L."/>
            <person name="Han M.T."/>
            <person name="Hsu T.-Y."/>
            <person name="Rivera W."/>
            <person name="Vu T.L."/>
            <person name="Garza D.R."/>
            <person name="Stephenson J.C."/>
            <person name="Zorawik M."/>
            <person name="Reddi K."/>
            <person name="Freise A.C."/>
            <person name="Furlong K.P."/>
            <person name="Rudner A.D."/>
            <person name="Beyer A.R."/>
            <person name="Chong R.A."/>
            <person name="Edgington N.P."/>
            <person name="Garcia Costas A.M."/>
            <person name="Gibb B.P."/>
            <person name="Klyczek K.K."/>
            <person name="Swerdlow S.J."/>
            <person name="Russell D.A."/>
            <person name="Jacobs-Sera D."/>
            <person name="Hatfull G.F."/>
        </authorList>
    </citation>
    <scope>NUCLEOTIDE SEQUENCE</scope>
</reference>
<gene>
    <name evidence="1" type="primary">11</name>
    <name evidence="1" type="ORF">SEA_EMOTION_11</name>
</gene>
<evidence type="ECO:0000313" key="1">
    <source>
        <dbReference type="EMBL" id="WGH21360.1"/>
    </source>
</evidence>
<name>A0AA49ES49_9CAUD</name>
<protein>
    <submittedName>
        <fullName evidence="1">Tail terminator</fullName>
    </submittedName>
</protein>
<dbReference type="Proteomes" id="UP001240749">
    <property type="component" value="Segment"/>
</dbReference>
<keyword evidence="2" id="KW-1185">Reference proteome</keyword>
<organism evidence="1 2">
    <name type="scientific">Arthrobacter phage Emotion</name>
    <dbReference type="NCBI Taxonomy" id="3038361"/>
    <lineage>
        <taxon>Viruses</taxon>
        <taxon>Duplodnaviria</taxon>
        <taxon>Heunggongvirae</taxon>
        <taxon>Uroviricota</taxon>
        <taxon>Caudoviricetes</taxon>
        <taxon>Casidaviridae</taxon>
        <taxon>Emotionvirus</taxon>
        <taxon>Emotionvirus emotion</taxon>
    </lineage>
</organism>
<dbReference type="EMBL" id="OQ709216">
    <property type="protein sequence ID" value="WGH21360.1"/>
    <property type="molecule type" value="Genomic_DNA"/>
</dbReference>
<evidence type="ECO:0000313" key="2">
    <source>
        <dbReference type="Proteomes" id="UP001240749"/>
    </source>
</evidence>
<sequence>MAVLFPDPQPIVRNAIRAVLAGRSEPHALGATVSTKAALADGKRPFPWVQVRSDGQFRDSRLNGRATMRVLVWHKDEGTAQALAGLIEALLLEHGGSGLRGFNPVTGPLPAGDQATGEALSFFTLTARLEPVNL</sequence>
<proteinExistence type="predicted"/>